<sequence>NSNFTVVLKKKNMASSDGLASVEPWSFRQSFNIDSWLLPDHDSDILAKALHRSISTSTPTDPFSPSAYFDSAAVADLSPPQTLSNVSFASDLDISGAGGANRKRGPGVSGDKPAKRRSRVSTKKSQTTFITADAANFRQMVQQVTGAKFIGSSSHGIFSPIVKPEPHRLATRLPPSSSSVVPTLDTSSFLSNHHQENMINDFSSVSAPASSSGVGGGGGSAVELDSYFPTLESWKVIPLYLSVFGYEHLVIILSFVAMESLVHTVGGLMNQ</sequence>
<dbReference type="Pfam" id="PF05678">
    <property type="entry name" value="VQ"/>
    <property type="match status" value="1"/>
</dbReference>
<reference evidence="3 4" key="1">
    <citation type="submission" date="2021-05" db="EMBL/GenBank/DDBJ databases">
        <title>Genome Assembly of Synthetic Allotetraploid Brassica napus Reveals Homoeologous Exchanges between Subgenomes.</title>
        <authorList>
            <person name="Davis J.T."/>
        </authorList>
    </citation>
    <scope>NUCLEOTIDE SEQUENCE [LARGE SCALE GENOMIC DNA]</scope>
    <source>
        <strain evidence="4">cv. Da-Ae</strain>
        <tissue evidence="3">Seedling</tissue>
    </source>
</reference>
<feature type="region of interest" description="Disordered" evidence="1">
    <location>
        <begin position="96"/>
        <end position="126"/>
    </location>
</feature>
<dbReference type="InterPro" id="IPR008889">
    <property type="entry name" value="VQ"/>
</dbReference>
<dbReference type="PANTHER" id="PTHR33179">
    <property type="entry name" value="VQ MOTIF-CONTAINING PROTEIN"/>
    <property type="match status" value="1"/>
</dbReference>
<evidence type="ECO:0000256" key="1">
    <source>
        <dbReference type="SAM" id="MobiDB-lite"/>
    </source>
</evidence>
<accession>A0ABQ7ZXW8</accession>
<dbReference type="InterPro" id="IPR039609">
    <property type="entry name" value="VQ_15/22"/>
</dbReference>
<dbReference type="Proteomes" id="UP000824890">
    <property type="component" value="Unassembled WGS sequence"/>
</dbReference>
<keyword evidence="4" id="KW-1185">Reference proteome</keyword>
<feature type="non-terminal residue" evidence="3">
    <location>
        <position position="1"/>
    </location>
</feature>
<dbReference type="EMBL" id="JAGKQM010000014">
    <property type="protein sequence ID" value="KAH0884740.1"/>
    <property type="molecule type" value="Genomic_DNA"/>
</dbReference>
<evidence type="ECO:0000313" key="3">
    <source>
        <dbReference type="EMBL" id="KAH0884740.1"/>
    </source>
</evidence>
<proteinExistence type="predicted"/>
<name>A0ABQ7ZXW8_BRANA</name>
<dbReference type="PANTHER" id="PTHR33179:SF52">
    <property type="entry name" value="VQ DOMAIN-CONTAINING PROTEIN"/>
    <property type="match status" value="1"/>
</dbReference>
<evidence type="ECO:0000259" key="2">
    <source>
        <dbReference type="Pfam" id="PF05678"/>
    </source>
</evidence>
<evidence type="ECO:0000313" key="4">
    <source>
        <dbReference type="Proteomes" id="UP000824890"/>
    </source>
</evidence>
<comment type="caution">
    <text evidence="3">The sequence shown here is derived from an EMBL/GenBank/DDBJ whole genome shotgun (WGS) entry which is preliminary data.</text>
</comment>
<organism evidence="3 4">
    <name type="scientific">Brassica napus</name>
    <name type="common">Rape</name>
    <dbReference type="NCBI Taxonomy" id="3708"/>
    <lineage>
        <taxon>Eukaryota</taxon>
        <taxon>Viridiplantae</taxon>
        <taxon>Streptophyta</taxon>
        <taxon>Embryophyta</taxon>
        <taxon>Tracheophyta</taxon>
        <taxon>Spermatophyta</taxon>
        <taxon>Magnoliopsida</taxon>
        <taxon>eudicotyledons</taxon>
        <taxon>Gunneridae</taxon>
        <taxon>Pentapetalae</taxon>
        <taxon>rosids</taxon>
        <taxon>malvids</taxon>
        <taxon>Brassicales</taxon>
        <taxon>Brassicaceae</taxon>
        <taxon>Brassiceae</taxon>
        <taxon>Brassica</taxon>
    </lineage>
</organism>
<feature type="domain" description="VQ" evidence="2">
    <location>
        <begin position="125"/>
        <end position="147"/>
    </location>
</feature>
<gene>
    <name evidence="3" type="ORF">HID58_060836</name>
</gene>
<protein>
    <recommendedName>
        <fullName evidence="2">VQ domain-containing protein</fullName>
    </recommendedName>
</protein>
<feature type="non-terminal residue" evidence="3">
    <location>
        <position position="271"/>
    </location>
</feature>